<dbReference type="AlphaFoldDB" id="A0A8J5VXH1"/>
<dbReference type="EMBL" id="JAAALK010000283">
    <property type="protein sequence ID" value="KAG8076846.1"/>
    <property type="molecule type" value="Genomic_DNA"/>
</dbReference>
<evidence type="ECO:0000313" key="4">
    <source>
        <dbReference type="Proteomes" id="UP000729402"/>
    </source>
</evidence>
<reference evidence="3" key="1">
    <citation type="journal article" date="2021" name="bioRxiv">
        <title>Whole Genome Assembly and Annotation of Northern Wild Rice, Zizania palustris L., Supports a Whole Genome Duplication in the Zizania Genus.</title>
        <authorList>
            <person name="Haas M."/>
            <person name="Kono T."/>
            <person name="Macchietto M."/>
            <person name="Millas R."/>
            <person name="McGilp L."/>
            <person name="Shao M."/>
            <person name="Duquette J."/>
            <person name="Hirsch C.N."/>
            <person name="Kimball J."/>
        </authorList>
    </citation>
    <scope>NUCLEOTIDE SEQUENCE</scope>
    <source>
        <tissue evidence="3">Fresh leaf tissue</tissue>
    </source>
</reference>
<keyword evidence="2" id="KW-0067">ATP-binding</keyword>
<dbReference type="GO" id="GO:0016020">
    <property type="term" value="C:membrane"/>
    <property type="evidence" value="ECO:0007669"/>
    <property type="project" value="TreeGrafter"/>
</dbReference>
<accession>A0A8J5VXH1</accession>
<dbReference type="GO" id="GO:0042626">
    <property type="term" value="F:ATPase-coupled transmembrane transporter activity"/>
    <property type="evidence" value="ECO:0007669"/>
    <property type="project" value="TreeGrafter"/>
</dbReference>
<protein>
    <recommendedName>
        <fullName evidence="5">Protein kinase domain-containing protein</fullName>
    </recommendedName>
</protein>
<evidence type="ECO:0000256" key="2">
    <source>
        <dbReference type="ARBA" id="ARBA00022840"/>
    </source>
</evidence>
<comment type="caution">
    <text evidence="3">The sequence shown here is derived from an EMBL/GenBank/DDBJ whole genome shotgun (WGS) entry which is preliminary data.</text>
</comment>
<evidence type="ECO:0000313" key="3">
    <source>
        <dbReference type="EMBL" id="KAG8076846.1"/>
    </source>
</evidence>
<evidence type="ECO:0008006" key="5">
    <source>
        <dbReference type="Google" id="ProtNLM"/>
    </source>
</evidence>
<dbReference type="OrthoDB" id="6500128at2759"/>
<sequence>MHITVRGTIGSENSSLLSCILGEIPRLSGEVKTCGTKAYVSPSAWMQSGTIQDNILLGKQMDNEKNDKVEFLHTTDLILVIKGGRIAQTSKYNEIAVKTLSKSSTQVKELKNELALIANLTHKNHVSLVGNYNLNSWKHWLGGKLVL</sequence>
<dbReference type="GO" id="GO:0005524">
    <property type="term" value="F:ATP binding"/>
    <property type="evidence" value="ECO:0007669"/>
    <property type="project" value="UniProtKB-KW"/>
</dbReference>
<dbReference type="PANTHER" id="PTHR24223:SF181">
    <property type="entry name" value="ABC TRANSPORTER C FAMILY MEMBER 3"/>
    <property type="match status" value="1"/>
</dbReference>
<keyword evidence="4" id="KW-1185">Reference proteome</keyword>
<gene>
    <name evidence="3" type="ORF">GUJ93_ZPchr0006g43918</name>
</gene>
<proteinExistence type="predicted"/>
<dbReference type="PANTHER" id="PTHR24223">
    <property type="entry name" value="ATP-BINDING CASSETTE SUB-FAMILY C"/>
    <property type="match status" value="1"/>
</dbReference>
<dbReference type="InterPro" id="IPR050173">
    <property type="entry name" value="ABC_transporter_C-like"/>
</dbReference>
<evidence type="ECO:0000256" key="1">
    <source>
        <dbReference type="ARBA" id="ARBA00022741"/>
    </source>
</evidence>
<name>A0A8J5VXH1_ZIZPA</name>
<organism evidence="3 4">
    <name type="scientific">Zizania palustris</name>
    <name type="common">Northern wild rice</name>
    <dbReference type="NCBI Taxonomy" id="103762"/>
    <lineage>
        <taxon>Eukaryota</taxon>
        <taxon>Viridiplantae</taxon>
        <taxon>Streptophyta</taxon>
        <taxon>Embryophyta</taxon>
        <taxon>Tracheophyta</taxon>
        <taxon>Spermatophyta</taxon>
        <taxon>Magnoliopsida</taxon>
        <taxon>Liliopsida</taxon>
        <taxon>Poales</taxon>
        <taxon>Poaceae</taxon>
        <taxon>BOP clade</taxon>
        <taxon>Oryzoideae</taxon>
        <taxon>Oryzeae</taxon>
        <taxon>Zizaniinae</taxon>
        <taxon>Zizania</taxon>
    </lineage>
</organism>
<dbReference type="Proteomes" id="UP000729402">
    <property type="component" value="Unassembled WGS sequence"/>
</dbReference>
<keyword evidence="1" id="KW-0547">Nucleotide-binding</keyword>
<reference evidence="3" key="2">
    <citation type="submission" date="2021-02" db="EMBL/GenBank/DDBJ databases">
        <authorList>
            <person name="Kimball J.A."/>
            <person name="Haas M.W."/>
            <person name="Macchietto M."/>
            <person name="Kono T."/>
            <person name="Duquette J."/>
            <person name="Shao M."/>
        </authorList>
    </citation>
    <scope>NUCLEOTIDE SEQUENCE</scope>
    <source>
        <tissue evidence="3">Fresh leaf tissue</tissue>
    </source>
</reference>